<evidence type="ECO:0000313" key="1">
    <source>
        <dbReference type="EMBL" id="KAJ8456548.1"/>
    </source>
</evidence>
<protein>
    <recommendedName>
        <fullName evidence="3">F-box domain-containing protein</fullName>
    </recommendedName>
</protein>
<accession>A0AAD7X595</accession>
<comment type="caution">
    <text evidence="1">The sequence shown here is derived from an EMBL/GenBank/DDBJ whole genome shotgun (WGS) entry which is preliminary data.</text>
</comment>
<organism evidence="1 2">
    <name type="scientific">Trametes cubensis</name>
    <dbReference type="NCBI Taxonomy" id="1111947"/>
    <lineage>
        <taxon>Eukaryota</taxon>
        <taxon>Fungi</taxon>
        <taxon>Dikarya</taxon>
        <taxon>Basidiomycota</taxon>
        <taxon>Agaricomycotina</taxon>
        <taxon>Agaricomycetes</taxon>
        <taxon>Polyporales</taxon>
        <taxon>Polyporaceae</taxon>
        <taxon>Trametes</taxon>
    </lineage>
</organism>
<dbReference type="AlphaFoldDB" id="A0AAD7X595"/>
<name>A0AAD7X595_9APHY</name>
<sequence>MHDVRPPDSPSQRWQSDNMIDVRDLRHVLMTCLRWRDVVLGTSSLWSTVIQLNKKHDAFYQNYFDRCPSGPLYVYAERGVNDVLVDFVRGHGDRIKELYLACSSYCTGKCRAFLCESRFNGLERAFLLLHGDRSNISSLPYTLPILADSTHLRSLLLRATAYLPNASFPELTVLRFRNLAEGPTLEDFFAFASGLPQLRTLELSSTVSLYASETQSILESSRDSPISLPQLNNFIVENFFFTPRIEERETRITGMLHQLLSRLSFPSTCTLRLGTVAIQNLIGILNQVLGPGRTVSHIHLQGEVQYSIEHHSSGGGISINALHADEDPVDRTNATVVIPGVRGVTGKGAAGTVRAAFRHMFTNISSFTGVRHLWIDASLGFLLRPRTSILPALKNLEFLVIYPELDSAAARGGESVRELLSVLAPVNDGSASEPPCPSLSTLAINCGPEEKQFLRDLDQEVTHVLKVAEARAAAGHPISRIYAIFQRKSLDCFREYDGARELVRVVDEPGVAYGILKSEWSRGTNWQGVPQVLSVAPSAVAQPQRSPPSRGEAPGSMNALSDMLSRIYGVVLLSHV</sequence>
<gene>
    <name evidence="1" type="ORF">ONZ51_g12061</name>
</gene>
<dbReference type="EMBL" id="JAPEVG010000664">
    <property type="protein sequence ID" value="KAJ8456548.1"/>
    <property type="molecule type" value="Genomic_DNA"/>
</dbReference>
<dbReference type="Proteomes" id="UP001215151">
    <property type="component" value="Unassembled WGS sequence"/>
</dbReference>
<evidence type="ECO:0000313" key="2">
    <source>
        <dbReference type="Proteomes" id="UP001215151"/>
    </source>
</evidence>
<evidence type="ECO:0008006" key="3">
    <source>
        <dbReference type="Google" id="ProtNLM"/>
    </source>
</evidence>
<reference evidence="1" key="1">
    <citation type="submission" date="2022-11" db="EMBL/GenBank/DDBJ databases">
        <title>Genome Sequence of Cubamyces cubensis.</title>
        <authorList>
            <person name="Buettner E."/>
        </authorList>
    </citation>
    <scope>NUCLEOTIDE SEQUENCE</scope>
    <source>
        <strain evidence="1">MPL-01</strain>
    </source>
</reference>
<proteinExistence type="predicted"/>
<keyword evidence="2" id="KW-1185">Reference proteome</keyword>